<dbReference type="Proteomes" id="UP000722989">
    <property type="component" value="Unassembled WGS sequence"/>
</dbReference>
<name>A0ABX0XUW4_9ACTN</name>
<evidence type="ECO:0000313" key="1">
    <source>
        <dbReference type="EMBL" id="NJC69004.1"/>
    </source>
</evidence>
<evidence type="ECO:0000313" key="2">
    <source>
        <dbReference type="Proteomes" id="UP000722989"/>
    </source>
</evidence>
<keyword evidence="2" id="KW-1185">Reference proteome</keyword>
<sequence length="188" mass="20270">MVGFGPKQAWLAVREGKDAAVSAALGLRDLGTVSWRNGIDLAYLTDDRLVLTPPLPGADDARWLLVTGRWLLRAVMAVDVAELSATLGTEVQFFATYRVSELHRWQRAVGGELVRAFEYVGETGEVTEWRGEPDDAEIAIGLPAALDDEASVLVSEDDVMRLARSWSVDPSALDGRPAPGPLRAAAVS</sequence>
<comment type="caution">
    <text evidence="1">The sequence shown here is derived from an EMBL/GenBank/DDBJ whole genome shotgun (WGS) entry which is preliminary data.</text>
</comment>
<dbReference type="EMBL" id="JAATVY010000002">
    <property type="protein sequence ID" value="NJC69004.1"/>
    <property type="molecule type" value="Genomic_DNA"/>
</dbReference>
<organism evidence="1 2">
    <name type="scientific">Planosporangium thailandense</name>
    <dbReference type="NCBI Taxonomy" id="765197"/>
    <lineage>
        <taxon>Bacteria</taxon>
        <taxon>Bacillati</taxon>
        <taxon>Actinomycetota</taxon>
        <taxon>Actinomycetes</taxon>
        <taxon>Micromonosporales</taxon>
        <taxon>Micromonosporaceae</taxon>
        <taxon>Planosporangium</taxon>
    </lineage>
</organism>
<gene>
    <name evidence="1" type="ORF">HC031_04580</name>
</gene>
<proteinExistence type="predicted"/>
<protein>
    <submittedName>
        <fullName evidence="1">Uncharacterized protein</fullName>
    </submittedName>
</protein>
<accession>A0ABX0XUW4</accession>
<reference evidence="1 2" key="1">
    <citation type="submission" date="2020-03" db="EMBL/GenBank/DDBJ databases">
        <title>WGS of the type strain of Planosporangium spp.</title>
        <authorList>
            <person name="Thawai C."/>
        </authorList>
    </citation>
    <scope>NUCLEOTIDE SEQUENCE [LARGE SCALE GENOMIC DNA]</scope>
    <source>
        <strain evidence="1 2">TBRC 5610</strain>
    </source>
</reference>